<reference evidence="1" key="1">
    <citation type="journal article" date="2014" name="Front. Microbiol.">
        <title>High frequency of phylogenetically diverse reductive dehalogenase-homologous genes in deep subseafloor sedimentary metagenomes.</title>
        <authorList>
            <person name="Kawai M."/>
            <person name="Futagami T."/>
            <person name="Toyoda A."/>
            <person name="Takaki Y."/>
            <person name="Nishi S."/>
            <person name="Hori S."/>
            <person name="Arai W."/>
            <person name="Tsubouchi T."/>
            <person name="Morono Y."/>
            <person name="Uchiyama I."/>
            <person name="Ito T."/>
            <person name="Fujiyama A."/>
            <person name="Inagaki F."/>
            <person name="Takami H."/>
        </authorList>
    </citation>
    <scope>NUCLEOTIDE SEQUENCE</scope>
    <source>
        <strain evidence="1">Expedition CK06-06</strain>
    </source>
</reference>
<protein>
    <submittedName>
        <fullName evidence="1">Uncharacterized protein</fullName>
    </submittedName>
</protein>
<organism evidence="1">
    <name type="scientific">marine sediment metagenome</name>
    <dbReference type="NCBI Taxonomy" id="412755"/>
    <lineage>
        <taxon>unclassified sequences</taxon>
        <taxon>metagenomes</taxon>
        <taxon>ecological metagenomes</taxon>
    </lineage>
</organism>
<accession>X0V7T7</accession>
<evidence type="ECO:0000313" key="1">
    <source>
        <dbReference type="EMBL" id="GAG14205.1"/>
    </source>
</evidence>
<proteinExistence type="predicted"/>
<dbReference type="EMBL" id="BARS01038850">
    <property type="protein sequence ID" value="GAG14205.1"/>
    <property type="molecule type" value="Genomic_DNA"/>
</dbReference>
<sequence length="118" mass="12231">MTAALDDFTSETQLGTDKDAAASILVSTTSTEKKFIGDVEYTNTSVSAIEVTVWRLLTATTATTGSGGNWLAKKTIQPGKVWSCPELRNSTLGISMSVRAIAGTGSVVNANLGGVTES</sequence>
<comment type="caution">
    <text evidence="1">The sequence shown here is derived from an EMBL/GenBank/DDBJ whole genome shotgun (WGS) entry which is preliminary data.</text>
</comment>
<name>X0V7T7_9ZZZZ</name>
<dbReference type="AlphaFoldDB" id="X0V7T7"/>
<gene>
    <name evidence="1" type="ORF">S01H1_59404</name>
</gene>